<name>A0ABY3WU03_9ACTN</name>
<sequence>MARHRRPTRPTRLTGEAARRGLALTLAGASALTATVLVVAGAPAAPPAPDRIPAGGTSDVAQLSRE</sequence>
<dbReference type="Proteomes" id="UP000828924">
    <property type="component" value="Chromosome"/>
</dbReference>
<feature type="region of interest" description="Disordered" evidence="1">
    <location>
        <begin position="43"/>
        <end position="66"/>
    </location>
</feature>
<organism evidence="2 3">
    <name type="scientific">Streptomyces formicae</name>
    <dbReference type="NCBI Taxonomy" id="1616117"/>
    <lineage>
        <taxon>Bacteria</taxon>
        <taxon>Bacillati</taxon>
        <taxon>Actinomycetota</taxon>
        <taxon>Actinomycetes</taxon>
        <taxon>Kitasatosporales</taxon>
        <taxon>Streptomycetaceae</taxon>
        <taxon>Streptomyces</taxon>
    </lineage>
</organism>
<reference evidence="2 3" key="1">
    <citation type="submission" date="2021-03" db="EMBL/GenBank/DDBJ databases">
        <title>Complete genome of Streptomyces formicae strain 1H-GS9 (DSM 100524).</title>
        <authorList>
            <person name="Atanasov K.E."/>
            <person name="Altabella T."/>
            <person name="Ferrer A."/>
        </authorList>
    </citation>
    <scope>NUCLEOTIDE SEQUENCE [LARGE SCALE GENOMIC DNA]</scope>
    <source>
        <strain evidence="2 3">1H-GS9</strain>
    </source>
</reference>
<dbReference type="RefSeq" id="WP_242335976.1">
    <property type="nucleotide sequence ID" value="NZ_CP071872.1"/>
</dbReference>
<gene>
    <name evidence="2" type="ORF">J4032_29465</name>
</gene>
<protein>
    <submittedName>
        <fullName evidence="2">Uncharacterized protein</fullName>
    </submittedName>
</protein>
<accession>A0ABY3WU03</accession>
<keyword evidence="3" id="KW-1185">Reference proteome</keyword>
<evidence type="ECO:0000313" key="2">
    <source>
        <dbReference type="EMBL" id="UNM15041.1"/>
    </source>
</evidence>
<dbReference type="EMBL" id="CP071872">
    <property type="protein sequence ID" value="UNM15041.1"/>
    <property type="molecule type" value="Genomic_DNA"/>
</dbReference>
<proteinExistence type="predicted"/>
<evidence type="ECO:0000313" key="3">
    <source>
        <dbReference type="Proteomes" id="UP000828924"/>
    </source>
</evidence>
<evidence type="ECO:0000256" key="1">
    <source>
        <dbReference type="SAM" id="MobiDB-lite"/>
    </source>
</evidence>